<evidence type="ECO:0000256" key="1">
    <source>
        <dbReference type="SAM" id="MobiDB-lite"/>
    </source>
</evidence>
<dbReference type="EMBL" id="JAVXUO010002350">
    <property type="protein sequence ID" value="KAK2973990.1"/>
    <property type="molecule type" value="Genomic_DNA"/>
</dbReference>
<protein>
    <recommendedName>
        <fullName evidence="2">GAG-pre-integrase domain-containing protein</fullName>
    </recommendedName>
</protein>
<reference evidence="3" key="1">
    <citation type="submission" date="2022-12" db="EMBL/GenBank/DDBJ databases">
        <title>Draft genome assemblies for two species of Escallonia (Escalloniales).</title>
        <authorList>
            <person name="Chanderbali A."/>
            <person name="Dervinis C."/>
            <person name="Anghel I."/>
            <person name="Soltis D."/>
            <person name="Soltis P."/>
            <person name="Zapata F."/>
        </authorList>
    </citation>
    <scope>NUCLEOTIDE SEQUENCE</scope>
    <source>
        <strain evidence="3">UCBG92.1500</strain>
        <tissue evidence="3">Leaf</tissue>
    </source>
</reference>
<feature type="compositionally biased region" description="Basic and acidic residues" evidence="1">
    <location>
        <begin position="148"/>
        <end position="160"/>
    </location>
</feature>
<dbReference type="AlphaFoldDB" id="A0AA88RE57"/>
<dbReference type="Pfam" id="PF13976">
    <property type="entry name" value="gag_pre-integrs"/>
    <property type="match status" value="1"/>
</dbReference>
<organism evidence="3 4">
    <name type="scientific">Escallonia rubra</name>
    <dbReference type="NCBI Taxonomy" id="112253"/>
    <lineage>
        <taxon>Eukaryota</taxon>
        <taxon>Viridiplantae</taxon>
        <taxon>Streptophyta</taxon>
        <taxon>Embryophyta</taxon>
        <taxon>Tracheophyta</taxon>
        <taxon>Spermatophyta</taxon>
        <taxon>Magnoliopsida</taxon>
        <taxon>eudicotyledons</taxon>
        <taxon>Gunneridae</taxon>
        <taxon>Pentapetalae</taxon>
        <taxon>asterids</taxon>
        <taxon>campanulids</taxon>
        <taxon>Escalloniales</taxon>
        <taxon>Escalloniaceae</taxon>
        <taxon>Escallonia</taxon>
    </lineage>
</organism>
<dbReference type="Proteomes" id="UP001187471">
    <property type="component" value="Unassembled WGS sequence"/>
</dbReference>
<proteinExistence type="predicted"/>
<evidence type="ECO:0000259" key="2">
    <source>
        <dbReference type="Pfam" id="PF13976"/>
    </source>
</evidence>
<keyword evidence="4" id="KW-1185">Reference proteome</keyword>
<name>A0AA88RE57_9ASTE</name>
<feature type="domain" description="GAG-pre-integrase" evidence="2">
    <location>
        <begin position="60"/>
        <end position="129"/>
    </location>
</feature>
<gene>
    <name evidence="3" type="ORF">RJ640_022713</name>
</gene>
<sequence length="174" mass="19571">MHDGIVRTLTDVRNVPELRKILISLGTLDSNSCSYWAADGVMRIMKGALVVMKELKQNSLYFLQGSTITIAVAAAASSSNIDYDATKLWHMRLGHMSERGIDVLRKQGFLGSKQIGKLDFCEHCVFGKQCRVRAPDSLPIIPTDEDDGSHSTKENEEPHEQQYNIARNRPRREI</sequence>
<evidence type="ECO:0000313" key="4">
    <source>
        <dbReference type="Proteomes" id="UP001187471"/>
    </source>
</evidence>
<dbReference type="InterPro" id="IPR025724">
    <property type="entry name" value="GAG-pre-integrase_dom"/>
</dbReference>
<comment type="caution">
    <text evidence="3">The sequence shown here is derived from an EMBL/GenBank/DDBJ whole genome shotgun (WGS) entry which is preliminary data.</text>
</comment>
<evidence type="ECO:0000313" key="3">
    <source>
        <dbReference type="EMBL" id="KAK2973990.1"/>
    </source>
</evidence>
<accession>A0AA88RE57</accession>
<feature type="region of interest" description="Disordered" evidence="1">
    <location>
        <begin position="137"/>
        <end position="174"/>
    </location>
</feature>